<gene>
    <name evidence="1" type="primary">pxpA</name>
    <name evidence="1" type="ORF">H9W90_00225</name>
</gene>
<dbReference type="NCBIfam" id="NF003816">
    <property type="entry name" value="PRK05406.1-5"/>
    <property type="match status" value="1"/>
</dbReference>
<dbReference type="Gene3D" id="3.20.20.370">
    <property type="entry name" value="Glycoside hydrolase/deacetylase"/>
    <property type="match status" value="1"/>
</dbReference>
<dbReference type="EMBL" id="CP060695">
    <property type="protein sequence ID" value="QNM85584.1"/>
    <property type="molecule type" value="Genomic_DNA"/>
</dbReference>
<dbReference type="Pfam" id="PF03746">
    <property type="entry name" value="LamB_YcsF"/>
    <property type="match status" value="1"/>
</dbReference>
<dbReference type="PANTHER" id="PTHR30292">
    <property type="entry name" value="UNCHARACTERIZED PROTEIN YBGL-RELATED"/>
    <property type="match status" value="1"/>
</dbReference>
<dbReference type="Proteomes" id="UP000515808">
    <property type="component" value="Chromosome"/>
</dbReference>
<name>A0A7G9LAD5_9FLAO</name>
<reference evidence="1 2" key="1">
    <citation type="submission" date="2020-08" db="EMBL/GenBank/DDBJ databases">
        <title>Polaribacter sp. L12M9 isolated from gut of the Korean scallop.</title>
        <authorList>
            <person name="Jeong Y.S."/>
        </authorList>
    </citation>
    <scope>NUCLEOTIDE SEQUENCE [LARGE SCALE GENOMIC DNA]</scope>
    <source>
        <strain evidence="1 2">L12M9</strain>
    </source>
</reference>
<evidence type="ECO:0000313" key="2">
    <source>
        <dbReference type="Proteomes" id="UP000515808"/>
    </source>
</evidence>
<dbReference type="GO" id="GO:0017168">
    <property type="term" value="F:5-oxoprolinase (ATP-hydrolyzing) activity"/>
    <property type="evidence" value="ECO:0007669"/>
    <property type="project" value="UniProtKB-EC"/>
</dbReference>
<dbReference type="AlphaFoldDB" id="A0A7G9LAD5"/>
<accession>A0A7G9LAD5</accession>
<dbReference type="NCBIfam" id="NF003814">
    <property type="entry name" value="PRK05406.1-3"/>
    <property type="match status" value="1"/>
</dbReference>
<dbReference type="PANTHER" id="PTHR30292:SF0">
    <property type="entry name" value="5-OXOPROLINASE SUBUNIT A"/>
    <property type="match status" value="1"/>
</dbReference>
<dbReference type="EC" id="3.5.2.9" evidence="1"/>
<dbReference type="InterPro" id="IPR005501">
    <property type="entry name" value="LamB/YcsF/PxpA-like"/>
</dbReference>
<evidence type="ECO:0000313" key="1">
    <source>
        <dbReference type="EMBL" id="QNM85584.1"/>
    </source>
</evidence>
<proteinExistence type="predicted"/>
<organism evidence="1 2">
    <name type="scientific">Polaribacter pectinis</name>
    <dbReference type="NCBI Taxonomy" id="2738844"/>
    <lineage>
        <taxon>Bacteria</taxon>
        <taxon>Pseudomonadati</taxon>
        <taxon>Bacteroidota</taxon>
        <taxon>Flavobacteriia</taxon>
        <taxon>Flavobacteriales</taxon>
        <taxon>Flavobacteriaceae</taxon>
    </lineage>
</organism>
<dbReference type="SUPFAM" id="SSF88713">
    <property type="entry name" value="Glycoside hydrolase/deacetylase"/>
    <property type="match status" value="1"/>
</dbReference>
<dbReference type="CDD" id="cd10801">
    <property type="entry name" value="LamB_YcsF_like_1"/>
    <property type="match status" value="1"/>
</dbReference>
<dbReference type="RefSeq" id="WP_187482487.1">
    <property type="nucleotide sequence ID" value="NZ_CP060695.1"/>
</dbReference>
<protein>
    <submittedName>
        <fullName evidence="1">5-oxoprolinase subunit PxpA</fullName>
        <ecNumber evidence="1">3.5.2.9</ecNumber>
    </submittedName>
</protein>
<dbReference type="GO" id="GO:0005975">
    <property type="term" value="P:carbohydrate metabolic process"/>
    <property type="evidence" value="ECO:0007669"/>
    <property type="project" value="InterPro"/>
</dbReference>
<keyword evidence="1" id="KW-0378">Hydrolase</keyword>
<dbReference type="KEGG" id="ppec:H9W90_00225"/>
<keyword evidence="2" id="KW-1185">Reference proteome</keyword>
<sequence>MKIDINCDVGEGIENEHLLMPHISSCNIACGGHFGNAETIDKTIQLAIENKVLIGAHPSFPDTKNFGRKVMNISHEALQKSIENQLKLFINRLALVDEKLHHIKPHGALYNLIAVDEKVAKVFLKSIQKYSKDVFLYVPYNSVIEKLAIEKSIKIKYEVFSDRNYNNDLTLVSRNKENALITDKEDVFKHVLSMYKGKVKTISGELKTIKADTFCIHGDNKNAVSILEYLFEKLKKEGIKIA</sequence>
<dbReference type="InterPro" id="IPR011330">
    <property type="entry name" value="Glyco_hydro/deAcase_b/a-brl"/>
</dbReference>